<dbReference type="InterPro" id="IPR000601">
    <property type="entry name" value="PKD_dom"/>
</dbReference>
<feature type="domain" description="PKD" evidence="1">
    <location>
        <begin position="111"/>
        <end position="143"/>
    </location>
</feature>
<gene>
    <name evidence="2" type="ORF">ISP01_04990</name>
</gene>
<dbReference type="PROSITE" id="PS50093">
    <property type="entry name" value="PKD"/>
    <property type="match status" value="1"/>
</dbReference>
<evidence type="ECO:0000313" key="2">
    <source>
        <dbReference type="EMBL" id="MBF4468742.1"/>
    </source>
</evidence>
<dbReference type="Gene3D" id="2.60.40.10">
    <property type="entry name" value="Immunoglobulins"/>
    <property type="match status" value="1"/>
</dbReference>
<dbReference type="SUPFAM" id="SSF49299">
    <property type="entry name" value="PKD domain"/>
    <property type="match status" value="1"/>
</dbReference>
<organism evidence="2 3">
    <name type="scientific">Methanobrevibacter arboriphilus</name>
    <dbReference type="NCBI Taxonomy" id="39441"/>
    <lineage>
        <taxon>Archaea</taxon>
        <taxon>Methanobacteriati</taxon>
        <taxon>Methanobacteriota</taxon>
        <taxon>Methanomada group</taxon>
        <taxon>Methanobacteria</taxon>
        <taxon>Methanobacteriales</taxon>
        <taxon>Methanobacteriaceae</taxon>
        <taxon>Methanobrevibacter</taxon>
    </lineage>
</organism>
<dbReference type="InterPro" id="IPR035986">
    <property type="entry name" value="PKD_dom_sf"/>
</dbReference>
<dbReference type="AlphaFoldDB" id="A0A843ACN6"/>
<accession>A0A843ACN6</accession>
<evidence type="ECO:0000313" key="3">
    <source>
        <dbReference type="Proteomes" id="UP000658733"/>
    </source>
</evidence>
<comment type="caution">
    <text evidence="2">The sequence shown here is derived from an EMBL/GenBank/DDBJ whole genome shotgun (WGS) entry which is preliminary data.</text>
</comment>
<sequence length="299" mass="33114">MNINKTRVGIFAIILAFLILFSISASSAYTIGNNGFEVTNHEADSFTQLSANKGIQTIEKNKIPKKWKSYKDYAFQVAKGNKIKYKASINSGGDILVTNLKGMKVKGATIDFGDGTKKKTTGWISHTYKKAGWYLIKVNLNGSCTGYTLNFDNPQDVKANGKIINGTKIYLVKVTDAPQLSLGKSQPITAGYYSQKSYRRGTIDYLVIKVANVGSKTSKATKISMWYQKSGDKNIGKIHPKLKKYTASAKLKALKPGKSTKIILRFKIPKKYSKIVKNLRLGTSSLKQISKRDALYVIN</sequence>
<name>A0A843ACN6_METAZ</name>
<dbReference type="EMBL" id="JADIIN010000041">
    <property type="protein sequence ID" value="MBF4468742.1"/>
    <property type="molecule type" value="Genomic_DNA"/>
</dbReference>
<dbReference type="InterPro" id="IPR013783">
    <property type="entry name" value="Ig-like_fold"/>
</dbReference>
<evidence type="ECO:0000259" key="1">
    <source>
        <dbReference type="PROSITE" id="PS50093"/>
    </source>
</evidence>
<dbReference type="RefSeq" id="WP_278522731.1">
    <property type="nucleotide sequence ID" value="NZ_JADIIN010000041.1"/>
</dbReference>
<dbReference type="Proteomes" id="UP000658733">
    <property type="component" value="Unassembled WGS sequence"/>
</dbReference>
<proteinExistence type="predicted"/>
<reference evidence="2" key="1">
    <citation type="submission" date="2020-10" db="EMBL/GenBank/DDBJ databases">
        <title>Dehalococcoides mccartyi of a TCE/Cr reducing biochatode.</title>
        <authorList>
            <person name="Matturro B."/>
        </authorList>
    </citation>
    <scope>NUCLEOTIDE SEQUENCE</scope>
    <source>
        <strain evidence="2">Bin4</strain>
    </source>
</reference>
<protein>
    <recommendedName>
        <fullName evidence="1">PKD domain-containing protein</fullName>
    </recommendedName>
</protein>